<accession>A0AAN6Y7Q2</accession>
<dbReference type="AlphaFoldDB" id="A0AAN6Y7Q2"/>
<dbReference type="EMBL" id="MU858160">
    <property type="protein sequence ID" value="KAK4210987.1"/>
    <property type="molecule type" value="Genomic_DNA"/>
</dbReference>
<comment type="caution">
    <text evidence="1">The sequence shown here is derived from an EMBL/GenBank/DDBJ whole genome shotgun (WGS) entry which is preliminary data.</text>
</comment>
<organism evidence="1 2">
    <name type="scientific">Rhypophila decipiens</name>
    <dbReference type="NCBI Taxonomy" id="261697"/>
    <lineage>
        <taxon>Eukaryota</taxon>
        <taxon>Fungi</taxon>
        <taxon>Dikarya</taxon>
        <taxon>Ascomycota</taxon>
        <taxon>Pezizomycotina</taxon>
        <taxon>Sordariomycetes</taxon>
        <taxon>Sordariomycetidae</taxon>
        <taxon>Sordariales</taxon>
        <taxon>Naviculisporaceae</taxon>
        <taxon>Rhypophila</taxon>
    </lineage>
</organism>
<evidence type="ECO:0000313" key="1">
    <source>
        <dbReference type="EMBL" id="KAK4210987.1"/>
    </source>
</evidence>
<dbReference type="PANTHER" id="PTHR37540:SF5">
    <property type="entry name" value="TRANSCRIPTION FACTOR DOMAIN-CONTAINING PROTEIN"/>
    <property type="match status" value="1"/>
</dbReference>
<dbReference type="Proteomes" id="UP001301769">
    <property type="component" value="Unassembled WGS sequence"/>
</dbReference>
<gene>
    <name evidence="1" type="ORF">QBC37DRAFT_447174</name>
</gene>
<name>A0AAN6Y7Q2_9PEZI</name>
<protein>
    <submittedName>
        <fullName evidence="1">Uncharacterized protein</fullName>
    </submittedName>
</protein>
<reference evidence="1" key="2">
    <citation type="submission" date="2023-05" db="EMBL/GenBank/DDBJ databases">
        <authorList>
            <consortium name="Lawrence Berkeley National Laboratory"/>
            <person name="Steindorff A."/>
            <person name="Hensen N."/>
            <person name="Bonometti L."/>
            <person name="Westerberg I."/>
            <person name="Brannstrom I.O."/>
            <person name="Guillou S."/>
            <person name="Cros-Aarteil S."/>
            <person name="Calhoun S."/>
            <person name="Haridas S."/>
            <person name="Kuo A."/>
            <person name="Mondo S."/>
            <person name="Pangilinan J."/>
            <person name="Riley R."/>
            <person name="Labutti K."/>
            <person name="Andreopoulos B."/>
            <person name="Lipzen A."/>
            <person name="Chen C."/>
            <person name="Yanf M."/>
            <person name="Daum C."/>
            <person name="Ng V."/>
            <person name="Clum A."/>
            <person name="Ohm R."/>
            <person name="Martin F."/>
            <person name="Silar P."/>
            <person name="Natvig D."/>
            <person name="Lalanne C."/>
            <person name="Gautier V."/>
            <person name="Ament-Velasquez S.L."/>
            <person name="Kruys A."/>
            <person name="Hutchinson M.I."/>
            <person name="Powell A.J."/>
            <person name="Barry K."/>
            <person name="Miller A.N."/>
            <person name="Grigoriev I.V."/>
            <person name="Debuchy R."/>
            <person name="Gladieux P."/>
            <person name="Thoren M.H."/>
            <person name="Johannesson H."/>
        </authorList>
    </citation>
    <scope>NUCLEOTIDE SEQUENCE</scope>
    <source>
        <strain evidence="1">PSN293</strain>
    </source>
</reference>
<evidence type="ECO:0000313" key="2">
    <source>
        <dbReference type="Proteomes" id="UP001301769"/>
    </source>
</evidence>
<sequence>MANQQGDRFRIIQFANKEDRDNSKALVHSHASRITHARRRRARVIAYQAARDTGSIQNEVPQKAGEEFQQAVGGPSRIGLGHTDPFGSFARHLTVQEHLLFDHCKRCRYLKSRGTVFADNMTSDWVRLALNDTQCLNALFLNAVRHLSVNHQQASQQQRFSDLAIRYKLLSFRAVSDAITKPAPPPDSAPWFHDVVFLEILSLAFDELLLGNPTMTRSHVQGAMKMVELNGGWNTLGLDGFMEIILLRYAERAGLVHGVLEVPIRAQNPQEGGETKN</sequence>
<keyword evidence="2" id="KW-1185">Reference proteome</keyword>
<dbReference type="PANTHER" id="PTHR37540">
    <property type="entry name" value="TRANSCRIPTION FACTOR (ACR-2), PUTATIVE-RELATED-RELATED"/>
    <property type="match status" value="1"/>
</dbReference>
<proteinExistence type="predicted"/>
<reference evidence="1" key="1">
    <citation type="journal article" date="2023" name="Mol. Phylogenet. Evol.">
        <title>Genome-scale phylogeny and comparative genomics of the fungal order Sordariales.</title>
        <authorList>
            <person name="Hensen N."/>
            <person name="Bonometti L."/>
            <person name="Westerberg I."/>
            <person name="Brannstrom I.O."/>
            <person name="Guillou S."/>
            <person name="Cros-Aarteil S."/>
            <person name="Calhoun S."/>
            <person name="Haridas S."/>
            <person name="Kuo A."/>
            <person name="Mondo S."/>
            <person name="Pangilinan J."/>
            <person name="Riley R."/>
            <person name="LaButti K."/>
            <person name="Andreopoulos B."/>
            <person name="Lipzen A."/>
            <person name="Chen C."/>
            <person name="Yan M."/>
            <person name="Daum C."/>
            <person name="Ng V."/>
            <person name="Clum A."/>
            <person name="Steindorff A."/>
            <person name="Ohm R.A."/>
            <person name="Martin F."/>
            <person name="Silar P."/>
            <person name="Natvig D.O."/>
            <person name="Lalanne C."/>
            <person name="Gautier V."/>
            <person name="Ament-Velasquez S.L."/>
            <person name="Kruys A."/>
            <person name="Hutchinson M.I."/>
            <person name="Powell A.J."/>
            <person name="Barry K."/>
            <person name="Miller A.N."/>
            <person name="Grigoriev I.V."/>
            <person name="Debuchy R."/>
            <person name="Gladieux P."/>
            <person name="Hiltunen Thoren M."/>
            <person name="Johannesson H."/>
        </authorList>
    </citation>
    <scope>NUCLEOTIDE SEQUENCE</scope>
    <source>
        <strain evidence="1">PSN293</strain>
    </source>
</reference>